<feature type="DNA-binding region" description="H-T-H motif" evidence="2">
    <location>
        <begin position="35"/>
        <end position="54"/>
    </location>
</feature>
<evidence type="ECO:0000313" key="5">
    <source>
        <dbReference type="Proteomes" id="UP000056905"/>
    </source>
</evidence>
<keyword evidence="5" id="KW-1185">Reference proteome</keyword>
<evidence type="ECO:0000256" key="2">
    <source>
        <dbReference type="PROSITE-ProRule" id="PRU00335"/>
    </source>
</evidence>
<protein>
    <submittedName>
        <fullName evidence="4">Transcriptional regulator</fullName>
    </submittedName>
</protein>
<dbReference type="STRING" id="69395.AQ619_05945"/>
<keyword evidence="1 2" id="KW-0238">DNA-binding</keyword>
<dbReference type="PROSITE" id="PS50977">
    <property type="entry name" value="HTH_TETR_2"/>
    <property type="match status" value="1"/>
</dbReference>
<evidence type="ECO:0000313" key="4">
    <source>
        <dbReference type="EMBL" id="ALL12929.1"/>
    </source>
</evidence>
<dbReference type="InterPro" id="IPR009057">
    <property type="entry name" value="Homeodomain-like_sf"/>
</dbReference>
<proteinExistence type="predicted"/>
<accession>A0A0P0NYI3</accession>
<organism evidence="4 5">
    <name type="scientific">Caulobacter henricii</name>
    <dbReference type="NCBI Taxonomy" id="69395"/>
    <lineage>
        <taxon>Bacteria</taxon>
        <taxon>Pseudomonadati</taxon>
        <taxon>Pseudomonadota</taxon>
        <taxon>Alphaproteobacteria</taxon>
        <taxon>Caulobacterales</taxon>
        <taxon>Caulobacteraceae</taxon>
        <taxon>Caulobacter</taxon>
    </lineage>
</organism>
<dbReference type="Gene3D" id="1.10.357.10">
    <property type="entry name" value="Tetracycline Repressor, domain 2"/>
    <property type="match status" value="1"/>
</dbReference>
<dbReference type="SUPFAM" id="SSF46689">
    <property type="entry name" value="Homeodomain-like"/>
    <property type="match status" value="1"/>
</dbReference>
<dbReference type="Proteomes" id="UP000056905">
    <property type="component" value="Chromosome"/>
</dbReference>
<sequence>MAPEADGRRRRGQNNRARIVTAMLEIIRTGDMSPSAEQVAARADVGLRTVFRHFKDMDSLYSEMSVAIADELRAVVGTPFQSVDWKDRVLELVDRRAFAFEKIAPFKHASEAYRHRSRFLSEDSSNLVLALRQILVRELRPPLTDDPLKVEALDLLLSFEAWSRLRREQGLSIEAAAGVLRAAVRRILDEA</sequence>
<dbReference type="EMBL" id="CP013002">
    <property type="protein sequence ID" value="ALL12929.1"/>
    <property type="molecule type" value="Genomic_DNA"/>
</dbReference>
<evidence type="ECO:0000259" key="3">
    <source>
        <dbReference type="PROSITE" id="PS50977"/>
    </source>
</evidence>
<name>A0A0P0NYI3_9CAUL</name>
<dbReference type="InterPro" id="IPR001647">
    <property type="entry name" value="HTH_TetR"/>
</dbReference>
<reference evidence="4 5" key="1">
    <citation type="submission" date="2015-10" db="EMBL/GenBank/DDBJ databases">
        <title>Conservation of the essential genome among Caulobacter and Brevundimonas species.</title>
        <authorList>
            <person name="Scott D."/>
            <person name="Ely B."/>
        </authorList>
    </citation>
    <scope>NUCLEOTIDE SEQUENCE [LARGE SCALE GENOMIC DNA]</scope>
    <source>
        <strain evidence="4 5">CB4</strain>
    </source>
</reference>
<dbReference type="GO" id="GO:0003677">
    <property type="term" value="F:DNA binding"/>
    <property type="evidence" value="ECO:0007669"/>
    <property type="project" value="UniProtKB-UniRule"/>
</dbReference>
<dbReference type="AlphaFoldDB" id="A0A0P0NYI3"/>
<evidence type="ECO:0000256" key="1">
    <source>
        <dbReference type="ARBA" id="ARBA00023125"/>
    </source>
</evidence>
<dbReference type="OrthoDB" id="8911656at2"/>
<feature type="domain" description="HTH tetR-type" evidence="3">
    <location>
        <begin position="13"/>
        <end position="72"/>
    </location>
</feature>
<gene>
    <name evidence="4" type="ORF">AQ619_05945</name>
</gene>
<dbReference type="KEGG" id="chq:AQ619_05945"/>